<keyword evidence="2 6" id="KW-0145">Chemotaxis</keyword>
<dbReference type="GO" id="GO:0048020">
    <property type="term" value="F:CCR chemokine receptor binding"/>
    <property type="evidence" value="ECO:0007669"/>
    <property type="project" value="TreeGrafter"/>
</dbReference>
<reference evidence="9" key="2">
    <citation type="journal article" date="2013" name="Nat. Genet.">
        <title>The draft genomes of soft-shell turtle and green sea turtle yield insights into the development and evolution of the turtle-specific body plan.</title>
        <authorList>
            <person name="Wang Z."/>
            <person name="Pascual-Anaya J."/>
            <person name="Zadissa A."/>
            <person name="Li W."/>
            <person name="Niimura Y."/>
            <person name="Huang Z."/>
            <person name="Li C."/>
            <person name="White S."/>
            <person name="Xiong Z."/>
            <person name="Fang D."/>
            <person name="Wang B."/>
            <person name="Ming Y."/>
            <person name="Chen Y."/>
            <person name="Zheng Y."/>
            <person name="Kuraku S."/>
            <person name="Pignatelli M."/>
            <person name="Herrero J."/>
            <person name="Beal K."/>
            <person name="Nozawa M."/>
            <person name="Li Q."/>
            <person name="Wang J."/>
            <person name="Zhang H."/>
            <person name="Yu L."/>
            <person name="Shigenobu S."/>
            <person name="Wang J."/>
            <person name="Liu J."/>
            <person name="Flicek P."/>
            <person name="Searle S."/>
            <person name="Wang J."/>
            <person name="Kuratani S."/>
            <person name="Yin Y."/>
            <person name="Aken B."/>
            <person name="Zhang G."/>
            <person name="Irie N."/>
        </authorList>
    </citation>
    <scope>NUCLEOTIDE SEQUENCE [LARGE SCALE GENOMIC DNA]</scope>
    <source>
        <strain evidence="9">Daiwa-1</strain>
    </source>
</reference>
<dbReference type="InterPro" id="IPR036048">
    <property type="entry name" value="Interleukin_8-like_sf"/>
</dbReference>
<dbReference type="EMBL" id="AGCU01038448">
    <property type="status" value="NOT_ANNOTATED_CDS"/>
    <property type="molecule type" value="Genomic_DNA"/>
</dbReference>
<dbReference type="Pfam" id="PF00048">
    <property type="entry name" value="IL8"/>
    <property type="match status" value="1"/>
</dbReference>
<keyword evidence="5" id="KW-1015">Disulfide bond</keyword>
<dbReference type="CDD" id="cd00272">
    <property type="entry name" value="Chemokine_CC"/>
    <property type="match status" value="1"/>
</dbReference>
<reference evidence="9" key="1">
    <citation type="submission" date="2011-10" db="EMBL/GenBank/DDBJ databases">
        <authorList>
            <consortium name="Soft-shell Turtle Genome Consortium"/>
        </authorList>
    </citation>
    <scope>NUCLEOTIDE SEQUENCE [LARGE SCALE GENOMIC DNA]</scope>
    <source>
        <strain evidence="9">Daiwa-1</strain>
    </source>
</reference>
<dbReference type="PROSITE" id="PS00472">
    <property type="entry name" value="SMALL_CYTOKINES_CC"/>
    <property type="match status" value="1"/>
</dbReference>
<dbReference type="Proteomes" id="UP000007267">
    <property type="component" value="Unassembled WGS sequence"/>
</dbReference>
<keyword evidence="9" id="KW-1185">Reference proteome</keyword>
<dbReference type="PANTHER" id="PTHR12015:SF103">
    <property type="entry name" value="C-C MOTIF CHEMOKINE 4-RELATED"/>
    <property type="match status" value="1"/>
</dbReference>
<dbReference type="Gene3D" id="2.40.50.40">
    <property type="match status" value="1"/>
</dbReference>
<name>K7FD18_PELSI</name>
<protein>
    <recommendedName>
        <fullName evidence="6">C-C motif chemokine</fullName>
    </recommendedName>
</protein>
<dbReference type="OMA" id="WVQEYME"/>
<dbReference type="OrthoDB" id="8934837at2759"/>
<feature type="domain" description="Chemokine interleukin-8-like" evidence="7">
    <location>
        <begin position="30"/>
        <end position="88"/>
    </location>
</feature>
<dbReference type="KEGG" id="pss:106731489"/>
<sequence length="91" mass="9694">MKVSVAALAVLASAAFCSLASSAPLGLDRQTSCCFSHSARPIPRRMVLGYYDTSGKCTLPAIVLITKKGRPICADPGEAWVQGLRDQLDRN</sequence>
<keyword evidence="3 6" id="KW-0202">Cytokine</keyword>
<evidence type="ECO:0000259" key="7">
    <source>
        <dbReference type="SMART" id="SM00199"/>
    </source>
</evidence>
<dbReference type="GO" id="GO:0061844">
    <property type="term" value="P:antimicrobial humoral immune response mediated by antimicrobial peptide"/>
    <property type="evidence" value="ECO:0007669"/>
    <property type="project" value="TreeGrafter"/>
</dbReference>
<reference evidence="8" key="3">
    <citation type="submission" date="2025-08" db="UniProtKB">
        <authorList>
            <consortium name="Ensembl"/>
        </authorList>
    </citation>
    <scope>IDENTIFICATION</scope>
</reference>
<keyword evidence="4 6" id="KW-0732">Signal</keyword>
<dbReference type="InterPro" id="IPR001811">
    <property type="entry name" value="Chemokine_IL8-like_dom"/>
</dbReference>
<dbReference type="SMART" id="SM00199">
    <property type="entry name" value="SCY"/>
    <property type="match status" value="1"/>
</dbReference>
<dbReference type="FunFam" id="2.40.50.40:FF:000002">
    <property type="entry name" value="C-C motif chemokine"/>
    <property type="match status" value="1"/>
</dbReference>
<dbReference type="GO" id="GO:0008009">
    <property type="term" value="F:chemokine activity"/>
    <property type="evidence" value="ECO:0007669"/>
    <property type="project" value="InterPro"/>
</dbReference>
<evidence type="ECO:0000313" key="8">
    <source>
        <dbReference type="Ensembl" id="ENSPSIP00000005928.1"/>
    </source>
</evidence>
<evidence type="ECO:0000256" key="3">
    <source>
        <dbReference type="ARBA" id="ARBA00022514"/>
    </source>
</evidence>
<proteinExistence type="inferred from homology"/>
<comment type="subcellular location">
    <subcellularLocation>
        <location evidence="6">Secreted</location>
    </subcellularLocation>
</comment>
<evidence type="ECO:0000256" key="4">
    <source>
        <dbReference type="ARBA" id="ARBA00022729"/>
    </source>
</evidence>
<evidence type="ECO:0000313" key="9">
    <source>
        <dbReference type="Proteomes" id="UP000007267"/>
    </source>
</evidence>
<feature type="chain" id="PRO_5005138213" description="C-C motif chemokine" evidence="6">
    <location>
        <begin position="23"/>
        <end position="91"/>
    </location>
</feature>
<feature type="signal peptide" evidence="6">
    <location>
        <begin position="1"/>
        <end position="22"/>
    </location>
</feature>
<dbReference type="GeneID" id="106731489"/>
<keyword evidence="6" id="KW-0964">Secreted</keyword>
<dbReference type="InterPro" id="IPR039809">
    <property type="entry name" value="Chemokine_b/g/d"/>
</dbReference>
<dbReference type="AlphaFoldDB" id="K7FD18"/>
<evidence type="ECO:0000256" key="5">
    <source>
        <dbReference type="ARBA" id="ARBA00023157"/>
    </source>
</evidence>
<dbReference type="Ensembl" id="ENSPSIT00000005963.1">
    <property type="protein sequence ID" value="ENSPSIP00000005928.1"/>
    <property type="gene ID" value="ENSPSIG00000005509.1"/>
</dbReference>
<dbReference type="GO" id="GO:0006954">
    <property type="term" value="P:inflammatory response"/>
    <property type="evidence" value="ECO:0007669"/>
    <property type="project" value="TreeGrafter"/>
</dbReference>
<organism evidence="8 9">
    <name type="scientific">Pelodiscus sinensis</name>
    <name type="common">Chinese softshell turtle</name>
    <name type="synonym">Trionyx sinensis</name>
    <dbReference type="NCBI Taxonomy" id="13735"/>
    <lineage>
        <taxon>Eukaryota</taxon>
        <taxon>Metazoa</taxon>
        <taxon>Chordata</taxon>
        <taxon>Craniata</taxon>
        <taxon>Vertebrata</taxon>
        <taxon>Euteleostomi</taxon>
        <taxon>Archelosauria</taxon>
        <taxon>Testudinata</taxon>
        <taxon>Testudines</taxon>
        <taxon>Cryptodira</taxon>
        <taxon>Trionychia</taxon>
        <taxon>Trionychidae</taxon>
        <taxon>Pelodiscus</taxon>
    </lineage>
</organism>
<dbReference type="STRING" id="13735.ENSPSIP00000005928"/>
<evidence type="ECO:0000256" key="1">
    <source>
        <dbReference type="ARBA" id="ARBA00010868"/>
    </source>
</evidence>
<dbReference type="GO" id="GO:0005615">
    <property type="term" value="C:extracellular space"/>
    <property type="evidence" value="ECO:0007669"/>
    <property type="project" value="UniProtKB-KW"/>
</dbReference>
<dbReference type="GO" id="GO:0070098">
    <property type="term" value="P:chemokine-mediated signaling pathway"/>
    <property type="evidence" value="ECO:0007669"/>
    <property type="project" value="TreeGrafter"/>
</dbReference>
<dbReference type="GO" id="GO:0048245">
    <property type="term" value="P:eosinophil chemotaxis"/>
    <property type="evidence" value="ECO:0007669"/>
    <property type="project" value="TreeGrafter"/>
</dbReference>
<reference evidence="8" key="4">
    <citation type="submission" date="2025-09" db="UniProtKB">
        <authorList>
            <consortium name="Ensembl"/>
        </authorList>
    </citation>
    <scope>IDENTIFICATION</scope>
</reference>
<evidence type="ECO:0000256" key="2">
    <source>
        <dbReference type="ARBA" id="ARBA00022500"/>
    </source>
</evidence>
<dbReference type="GeneTree" id="ENSGT01100000263482"/>
<dbReference type="HOGENOM" id="CLU_141716_4_2_1"/>
<dbReference type="RefSeq" id="XP_014425412.1">
    <property type="nucleotide sequence ID" value="XM_014569926.2"/>
</dbReference>
<accession>K7FD18</accession>
<dbReference type="SUPFAM" id="SSF54117">
    <property type="entry name" value="Interleukin 8-like chemokines"/>
    <property type="match status" value="1"/>
</dbReference>
<dbReference type="GO" id="GO:0030335">
    <property type="term" value="P:positive regulation of cell migration"/>
    <property type="evidence" value="ECO:0007669"/>
    <property type="project" value="TreeGrafter"/>
</dbReference>
<dbReference type="InterPro" id="IPR000827">
    <property type="entry name" value="Chemokine_CC_CS"/>
</dbReference>
<evidence type="ECO:0000256" key="6">
    <source>
        <dbReference type="RuleBase" id="RU361150"/>
    </source>
</evidence>
<comment type="similarity">
    <text evidence="1 6">Belongs to the intercrine beta (chemokine CC) family.</text>
</comment>
<dbReference type="PANTHER" id="PTHR12015">
    <property type="entry name" value="SMALL INDUCIBLE CYTOKINE A"/>
    <property type="match status" value="1"/>
</dbReference>